<protein>
    <submittedName>
        <fullName evidence="2">Uncharacterized protein</fullName>
    </submittedName>
</protein>
<reference evidence="2 3" key="2">
    <citation type="journal article" date="2017" name="Front. Plant Sci.">
        <title>Gene Classification and Mining of Molecular Markers Useful in Red Clover (Trifolium pratense) Breeding.</title>
        <authorList>
            <person name="Istvanek J."/>
            <person name="Dluhosova J."/>
            <person name="Dluhos P."/>
            <person name="Patkova L."/>
            <person name="Nedelnik J."/>
            <person name="Repkova J."/>
        </authorList>
    </citation>
    <scope>NUCLEOTIDE SEQUENCE [LARGE SCALE GENOMIC DNA]</scope>
    <source>
        <strain evidence="3">cv. Tatra</strain>
        <tissue evidence="2">Young leaves</tissue>
    </source>
</reference>
<keyword evidence="1" id="KW-0812">Transmembrane</keyword>
<evidence type="ECO:0000313" key="2">
    <source>
        <dbReference type="EMBL" id="PNX54424.1"/>
    </source>
</evidence>
<gene>
    <name evidence="2" type="ORF">L195_g048043</name>
</gene>
<evidence type="ECO:0000256" key="1">
    <source>
        <dbReference type="SAM" id="Phobius"/>
    </source>
</evidence>
<dbReference type="Proteomes" id="UP000236291">
    <property type="component" value="Unassembled WGS sequence"/>
</dbReference>
<evidence type="ECO:0000313" key="3">
    <source>
        <dbReference type="Proteomes" id="UP000236291"/>
    </source>
</evidence>
<keyword evidence="1" id="KW-1133">Transmembrane helix</keyword>
<organism evidence="2 3">
    <name type="scientific">Trifolium pratense</name>
    <name type="common">Red clover</name>
    <dbReference type="NCBI Taxonomy" id="57577"/>
    <lineage>
        <taxon>Eukaryota</taxon>
        <taxon>Viridiplantae</taxon>
        <taxon>Streptophyta</taxon>
        <taxon>Embryophyta</taxon>
        <taxon>Tracheophyta</taxon>
        <taxon>Spermatophyta</taxon>
        <taxon>Magnoliopsida</taxon>
        <taxon>eudicotyledons</taxon>
        <taxon>Gunneridae</taxon>
        <taxon>Pentapetalae</taxon>
        <taxon>rosids</taxon>
        <taxon>fabids</taxon>
        <taxon>Fabales</taxon>
        <taxon>Fabaceae</taxon>
        <taxon>Papilionoideae</taxon>
        <taxon>50 kb inversion clade</taxon>
        <taxon>NPAAA clade</taxon>
        <taxon>Hologalegina</taxon>
        <taxon>IRL clade</taxon>
        <taxon>Trifolieae</taxon>
        <taxon>Trifolium</taxon>
    </lineage>
</organism>
<proteinExistence type="predicted"/>
<dbReference type="AlphaFoldDB" id="A0A2K3JK68"/>
<name>A0A2K3JK68_TRIPR</name>
<sequence length="115" mass="13225">RTGLIFCIGIMMISFSLMHIHMPLVTLNLVPKEDYFFRLPSSGLVYFKVRIMVSGDEILNNERASATLPHPEMRGYHFGYTTASTIQNYHRSPGMDAQPINWGQLPPLLFYKYLV</sequence>
<feature type="transmembrane region" description="Helical" evidence="1">
    <location>
        <begin position="6"/>
        <end position="30"/>
    </location>
</feature>
<feature type="non-terminal residue" evidence="2">
    <location>
        <position position="1"/>
    </location>
</feature>
<accession>A0A2K3JK68</accession>
<reference evidence="2 3" key="1">
    <citation type="journal article" date="2014" name="Am. J. Bot.">
        <title>Genome assembly and annotation for red clover (Trifolium pratense; Fabaceae).</title>
        <authorList>
            <person name="Istvanek J."/>
            <person name="Jaros M."/>
            <person name="Krenek A."/>
            <person name="Repkova J."/>
        </authorList>
    </citation>
    <scope>NUCLEOTIDE SEQUENCE [LARGE SCALE GENOMIC DNA]</scope>
    <source>
        <strain evidence="3">cv. Tatra</strain>
        <tissue evidence="2">Young leaves</tissue>
    </source>
</reference>
<keyword evidence="1" id="KW-0472">Membrane</keyword>
<dbReference type="EMBL" id="ASHM01067941">
    <property type="protein sequence ID" value="PNX54424.1"/>
    <property type="molecule type" value="Genomic_DNA"/>
</dbReference>
<comment type="caution">
    <text evidence="2">The sequence shown here is derived from an EMBL/GenBank/DDBJ whole genome shotgun (WGS) entry which is preliminary data.</text>
</comment>